<evidence type="ECO:0000256" key="1">
    <source>
        <dbReference type="ARBA" id="ARBA00003143"/>
    </source>
</evidence>
<feature type="transmembrane region" description="Helical" evidence="7">
    <location>
        <begin position="55"/>
        <end position="73"/>
    </location>
</feature>
<evidence type="ECO:0000256" key="6">
    <source>
        <dbReference type="ARBA" id="ARBA00023265"/>
    </source>
</evidence>
<dbReference type="FunFam" id="3.40.33.10:FF:000009">
    <property type="entry name" value="Pathogenesis-related protein 1"/>
    <property type="match status" value="1"/>
</dbReference>
<comment type="caution">
    <text evidence="9">The sequence shown here is derived from an EMBL/GenBank/DDBJ whole genome shotgun (WGS) entry which is preliminary data.</text>
</comment>
<accession>A0A9Q0HX40</accession>
<dbReference type="CDD" id="cd05381">
    <property type="entry name" value="CAP_PR-1"/>
    <property type="match status" value="1"/>
</dbReference>
<dbReference type="PRINTS" id="PR00837">
    <property type="entry name" value="V5TPXLIKE"/>
</dbReference>
<evidence type="ECO:0000256" key="7">
    <source>
        <dbReference type="SAM" id="Phobius"/>
    </source>
</evidence>
<evidence type="ECO:0000313" key="9">
    <source>
        <dbReference type="EMBL" id="KAJ1701712.1"/>
    </source>
</evidence>
<evidence type="ECO:0000256" key="2">
    <source>
        <dbReference type="ARBA" id="ARBA00009923"/>
    </source>
</evidence>
<dbReference type="PANTHER" id="PTHR10334">
    <property type="entry name" value="CYSTEINE-RICH SECRETORY PROTEIN-RELATED"/>
    <property type="match status" value="1"/>
</dbReference>
<keyword evidence="4" id="KW-0611">Plant defense</keyword>
<organism evidence="9 10">
    <name type="scientific">Rhynchospora breviuscula</name>
    <dbReference type="NCBI Taxonomy" id="2022672"/>
    <lineage>
        <taxon>Eukaryota</taxon>
        <taxon>Viridiplantae</taxon>
        <taxon>Streptophyta</taxon>
        <taxon>Embryophyta</taxon>
        <taxon>Tracheophyta</taxon>
        <taxon>Spermatophyta</taxon>
        <taxon>Magnoliopsida</taxon>
        <taxon>Liliopsida</taxon>
        <taxon>Poales</taxon>
        <taxon>Cyperaceae</taxon>
        <taxon>Cyperoideae</taxon>
        <taxon>Rhynchosporeae</taxon>
        <taxon>Rhynchospora</taxon>
    </lineage>
</organism>
<comment type="function">
    <text evidence="1">Probably involved in the defense reaction of plants against pathogens.</text>
</comment>
<dbReference type="GO" id="GO:0006952">
    <property type="term" value="P:defense response"/>
    <property type="evidence" value="ECO:0007669"/>
    <property type="project" value="UniProtKB-KW"/>
</dbReference>
<feature type="domain" description="SCP" evidence="8">
    <location>
        <begin position="76"/>
        <end position="209"/>
    </location>
</feature>
<name>A0A9Q0HX40_9POAL</name>
<dbReference type="Pfam" id="PF00188">
    <property type="entry name" value="CAP"/>
    <property type="match status" value="1"/>
</dbReference>
<keyword evidence="7" id="KW-0812">Transmembrane</keyword>
<protein>
    <recommendedName>
        <fullName evidence="8">SCP domain-containing protein</fullName>
    </recommendedName>
</protein>
<dbReference type="OrthoDB" id="337038at2759"/>
<evidence type="ECO:0000256" key="5">
    <source>
        <dbReference type="ARBA" id="ARBA00023157"/>
    </source>
</evidence>
<keyword evidence="5" id="KW-1015">Disulfide bond</keyword>
<dbReference type="AlphaFoldDB" id="A0A9Q0HX40"/>
<reference evidence="9" key="1">
    <citation type="journal article" date="2022" name="Cell">
        <title>Repeat-based holocentromeres influence genome architecture and karyotype evolution.</title>
        <authorList>
            <person name="Hofstatter P.G."/>
            <person name="Thangavel G."/>
            <person name="Lux T."/>
            <person name="Neumann P."/>
            <person name="Vondrak T."/>
            <person name="Novak P."/>
            <person name="Zhang M."/>
            <person name="Costa L."/>
            <person name="Castellani M."/>
            <person name="Scott A."/>
            <person name="Toegelov H."/>
            <person name="Fuchs J."/>
            <person name="Mata-Sucre Y."/>
            <person name="Dias Y."/>
            <person name="Vanzela A.L.L."/>
            <person name="Huettel B."/>
            <person name="Almeida C.C.S."/>
            <person name="Simkova H."/>
            <person name="Souza G."/>
            <person name="Pedrosa-Harand A."/>
            <person name="Macas J."/>
            <person name="Mayer K.F.X."/>
            <person name="Houben A."/>
            <person name="Marques A."/>
        </authorList>
    </citation>
    <scope>NUCLEOTIDE SEQUENCE</scope>
    <source>
        <tissue evidence="9">Leaves</tissue>
    </source>
</reference>
<dbReference type="SMART" id="SM00198">
    <property type="entry name" value="SCP"/>
    <property type="match status" value="1"/>
</dbReference>
<dbReference type="PROSITE" id="PS01010">
    <property type="entry name" value="CRISP_2"/>
    <property type="match status" value="1"/>
</dbReference>
<evidence type="ECO:0000313" key="10">
    <source>
        <dbReference type="Proteomes" id="UP001151287"/>
    </source>
</evidence>
<gene>
    <name evidence="9" type="ORF">LUZ63_001491</name>
</gene>
<sequence length="213" mass="23813">MYEKFDNDICPISFVRAIRLYIPHFHPYIRYPCISQNKHTRELLFVATNMSGNKSVAFGFAFVVVLTMINACLAQNSPQDYVNAHNTARSAVGVGGVTWDSTVQAYAQNYANQRKGDCKLVHSGGPYGENIFWGWGKDYSGVDAVNSWVDEKQYYDYNSNSCASGKVCGHYTQVVWRSSTKIGCAKVVCDNNAGIFITCNYSPRGNYVGQKPY</sequence>
<comment type="similarity">
    <text evidence="2">Belongs to the CRISP family.</text>
</comment>
<keyword evidence="7" id="KW-0472">Membrane</keyword>
<dbReference type="SUPFAM" id="SSF55797">
    <property type="entry name" value="PR-1-like"/>
    <property type="match status" value="1"/>
</dbReference>
<dbReference type="Gene3D" id="3.40.33.10">
    <property type="entry name" value="CAP"/>
    <property type="match status" value="1"/>
</dbReference>
<evidence type="ECO:0000259" key="8">
    <source>
        <dbReference type="SMART" id="SM00198"/>
    </source>
</evidence>
<dbReference type="InterPro" id="IPR018244">
    <property type="entry name" value="Allrgn_V5/Tpx1_CS"/>
</dbReference>
<evidence type="ECO:0000256" key="3">
    <source>
        <dbReference type="ARBA" id="ARBA00022729"/>
    </source>
</evidence>
<dbReference type="InterPro" id="IPR001283">
    <property type="entry name" value="CRISP-related"/>
</dbReference>
<dbReference type="GO" id="GO:0005576">
    <property type="term" value="C:extracellular region"/>
    <property type="evidence" value="ECO:0007669"/>
    <property type="project" value="InterPro"/>
</dbReference>
<evidence type="ECO:0000256" key="4">
    <source>
        <dbReference type="ARBA" id="ARBA00022821"/>
    </source>
</evidence>
<dbReference type="InterPro" id="IPR035940">
    <property type="entry name" value="CAP_sf"/>
</dbReference>
<keyword evidence="3" id="KW-0732">Signal</keyword>
<keyword evidence="10" id="KW-1185">Reference proteome</keyword>
<dbReference type="PROSITE" id="PS01009">
    <property type="entry name" value="CRISP_1"/>
    <property type="match status" value="1"/>
</dbReference>
<dbReference type="EMBL" id="JAMQYH010000001">
    <property type="protein sequence ID" value="KAJ1701712.1"/>
    <property type="molecule type" value="Genomic_DNA"/>
</dbReference>
<dbReference type="InterPro" id="IPR014044">
    <property type="entry name" value="CAP_dom"/>
</dbReference>
<keyword evidence="7" id="KW-1133">Transmembrane helix</keyword>
<keyword evidence="6" id="KW-0568">Pathogenesis-related protein</keyword>
<dbReference type="Proteomes" id="UP001151287">
    <property type="component" value="Unassembled WGS sequence"/>
</dbReference>
<proteinExistence type="inferred from homology"/>